<accession>A0ACB8C427</accession>
<dbReference type="Proteomes" id="UP000821865">
    <property type="component" value="Chromosome 9"/>
</dbReference>
<organism evidence="1 2">
    <name type="scientific">Dermacentor silvarum</name>
    <name type="common">Tick</name>
    <dbReference type="NCBI Taxonomy" id="543639"/>
    <lineage>
        <taxon>Eukaryota</taxon>
        <taxon>Metazoa</taxon>
        <taxon>Ecdysozoa</taxon>
        <taxon>Arthropoda</taxon>
        <taxon>Chelicerata</taxon>
        <taxon>Arachnida</taxon>
        <taxon>Acari</taxon>
        <taxon>Parasitiformes</taxon>
        <taxon>Ixodida</taxon>
        <taxon>Ixodoidea</taxon>
        <taxon>Ixodidae</taxon>
        <taxon>Rhipicephalinae</taxon>
        <taxon>Dermacentor</taxon>
    </lineage>
</organism>
<sequence>MAELESLMRKAQDQVQQAVRAEVFEGNISKAVTLYALAGGVYLDALREVRARCTSCMGRLRELKDYATPRRRACVAAEVGPEGAARKPEESDSGSDDDDDEAGLVTGPDLEPPDQRLTIEQVLRLAGLASSRSRRRSRSPDRRPVRKVLLYGPSVTGKTCLASAIVARNTNATVYYVSTPVLLNRRVLSCRLRGDVVLVHSLFDDALRRSPCVLCFDDLDALCSLPKSPRDQERLRALKCAWLERVSRLPAKAGPVLVMGVINNPWLLDDDVRSQFERILFAPLPQEADRLCLLKQLVRSPALTDEDYRLLAKRTEGFTSTFLAMLAADAQRNARAVCEHVYDRAVDTSGALKVTLSDILTSMEKVELPESVSRRSSVTSSKTESTTVAALP</sequence>
<proteinExistence type="predicted"/>
<dbReference type="EMBL" id="CM023478">
    <property type="protein sequence ID" value="KAH7933476.1"/>
    <property type="molecule type" value="Genomic_DNA"/>
</dbReference>
<gene>
    <name evidence="1" type="ORF">HPB49_012971</name>
</gene>
<comment type="caution">
    <text evidence="1">The sequence shown here is derived from an EMBL/GenBank/DDBJ whole genome shotgun (WGS) entry which is preliminary data.</text>
</comment>
<keyword evidence="2" id="KW-1185">Reference proteome</keyword>
<evidence type="ECO:0000313" key="2">
    <source>
        <dbReference type="Proteomes" id="UP000821865"/>
    </source>
</evidence>
<name>A0ACB8C427_DERSI</name>
<reference evidence="1" key="1">
    <citation type="submission" date="2020-05" db="EMBL/GenBank/DDBJ databases">
        <title>Large-scale comparative analyses of tick genomes elucidate their genetic diversity and vector capacities.</title>
        <authorList>
            <person name="Jia N."/>
            <person name="Wang J."/>
            <person name="Shi W."/>
            <person name="Du L."/>
            <person name="Sun Y."/>
            <person name="Zhan W."/>
            <person name="Jiang J."/>
            <person name="Wang Q."/>
            <person name="Zhang B."/>
            <person name="Ji P."/>
            <person name="Sakyi L.B."/>
            <person name="Cui X."/>
            <person name="Yuan T."/>
            <person name="Jiang B."/>
            <person name="Yang W."/>
            <person name="Lam T.T.-Y."/>
            <person name="Chang Q."/>
            <person name="Ding S."/>
            <person name="Wang X."/>
            <person name="Zhu J."/>
            <person name="Ruan X."/>
            <person name="Zhao L."/>
            <person name="Wei J."/>
            <person name="Que T."/>
            <person name="Du C."/>
            <person name="Cheng J."/>
            <person name="Dai P."/>
            <person name="Han X."/>
            <person name="Huang E."/>
            <person name="Gao Y."/>
            <person name="Liu J."/>
            <person name="Shao H."/>
            <person name="Ye R."/>
            <person name="Li L."/>
            <person name="Wei W."/>
            <person name="Wang X."/>
            <person name="Wang C."/>
            <person name="Yang T."/>
            <person name="Huo Q."/>
            <person name="Li W."/>
            <person name="Guo W."/>
            <person name="Chen H."/>
            <person name="Zhou L."/>
            <person name="Ni X."/>
            <person name="Tian J."/>
            <person name="Zhou Y."/>
            <person name="Sheng Y."/>
            <person name="Liu T."/>
            <person name="Pan Y."/>
            <person name="Xia L."/>
            <person name="Li J."/>
            <person name="Zhao F."/>
            <person name="Cao W."/>
        </authorList>
    </citation>
    <scope>NUCLEOTIDE SEQUENCE</scope>
    <source>
        <strain evidence="1">Dsil-2018</strain>
    </source>
</reference>
<protein>
    <submittedName>
        <fullName evidence="1">Uncharacterized protein</fullName>
    </submittedName>
</protein>
<evidence type="ECO:0000313" key="1">
    <source>
        <dbReference type="EMBL" id="KAH7933476.1"/>
    </source>
</evidence>